<feature type="compositionally biased region" description="Basic and acidic residues" evidence="1">
    <location>
        <begin position="1"/>
        <end position="10"/>
    </location>
</feature>
<comment type="caution">
    <text evidence="2">The sequence shown here is derived from an EMBL/GenBank/DDBJ whole genome shotgun (WGS) entry which is preliminary data.</text>
</comment>
<evidence type="ECO:0000256" key="1">
    <source>
        <dbReference type="SAM" id="MobiDB-lite"/>
    </source>
</evidence>
<dbReference type="AlphaFoldDB" id="A0AAV9FD64"/>
<accession>A0AAV9FD64</accession>
<reference evidence="2" key="2">
    <citation type="submission" date="2023-06" db="EMBL/GenBank/DDBJ databases">
        <authorList>
            <person name="Ma L."/>
            <person name="Liu K.-W."/>
            <person name="Li Z."/>
            <person name="Hsiao Y.-Y."/>
            <person name="Qi Y."/>
            <person name="Fu T."/>
            <person name="Tang G."/>
            <person name="Zhang D."/>
            <person name="Sun W.-H."/>
            <person name="Liu D.-K."/>
            <person name="Li Y."/>
            <person name="Chen G.-Z."/>
            <person name="Liu X.-D."/>
            <person name="Liao X.-Y."/>
            <person name="Jiang Y.-T."/>
            <person name="Yu X."/>
            <person name="Hao Y."/>
            <person name="Huang J."/>
            <person name="Zhao X.-W."/>
            <person name="Ke S."/>
            <person name="Chen Y.-Y."/>
            <person name="Wu W.-L."/>
            <person name="Hsu J.-L."/>
            <person name="Lin Y.-F."/>
            <person name="Huang M.-D."/>
            <person name="Li C.-Y."/>
            <person name="Huang L."/>
            <person name="Wang Z.-W."/>
            <person name="Zhao X."/>
            <person name="Zhong W.-Y."/>
            <person name="Peng D.-H."/>
            <person name="Ahmad S."/>
            <person name="Lan S."/>
            <person name="Zhang J.-S."/>
            <person name="Tsai W.-C."/>
            <person name="Van De Peer Y."/>
            <person name="Liu Z.-J."/>
        </authorList>
    </citation>
    <scope>NUCLEOTIDE SEQUENCE</scope>
    <source>
        <strain evidence="2">CP</strain>
        <tissue evidence="2">Leaves</tissue>
    </source>
</reference>
<protein>
    <submittedName>
        <fullName evidence="2">J domain-containing protein required for chloroplast accumulation response 1</fullName>
    </submittedName>
</protein>
<feature type="region of interest" description="Disordered" evidence="1">
    <location>
        <begin position="122"/>
        <end position="184"/>
    </location>
</feature>
<gene>
    <name evidence="2" type="primary">JAC1</name>
    <name evidence="2" type="ORF">QJS10_CPA02g00425</name>
</gene>
<dbReference type="Proteomes" id="UP001180020">
    <property type="component" value="Unassembled WGS sequence"/>
</dbReference>
<reference evidence="2" key="1">
    <citation type="journal article" date="2023" name="Nat. Commun.">
        <title>Diploid and tetraploid genomes of Acorus and the evolution of monocots.</title>
        <authorList>
            <person name="Ma L."/>
            <person name="Liu K.W."/>
            <person name="Li Z."/>
            <person name="Hsiao Y.Y."/>
            <person name="Qi Y."/>
            <person name="Fu T."/>
            <person name="Tang G.D."/>
            <person name="Zhang D."/>
            <person name="Sun W.H."/>
            <person name="Liu D.K."/>
            <person name="Li Y."/>
            <person name="Chen G.Z."/>
            <person name="Liu X.D."/>
            <person name="Liao X.Y."/>
            <person name="Jiang Y.T."/>
            <person name="Yu X."/>
            <person name="Hao Y."/>
            <person name="Huang J."/>
            <person name="Zhao X.W."/>
            <person name="Ke S."/>
            <person name="Chen Y.Y."/>
            <person name="Wu W.L."/>
            <person name="Hsu J.L."/>
            <person name="Lin Y.F."/>
            <person name="Huang M.D."/>
            <person name="Li C.Y."/>
            <person name="Huang L."/>
            <person name="Wang Z.W."/>
            <person name="Zhao X."/>
            <person name="Zhong W.Y."/>
            <person name="Peng D.H."/>
            <person name="Ahmad S."/>
            <person name="Lan S."/>
            <person name="Zhang J.S."/>
            <person name="Tsai W.C."/>
            <person name="Van de Peer Y."/>
            <person name="Liu Z.J."/>
        </authorList>
    </citation>
    <scope>NUCLEOTIDE SEQUENCE</scope>
    <source>
        <strain evidence="2">CP</strain>
    </source>
</reference>
<evidence type="ECO:0000313" key="3">
    <source>
        <dbReference type="Proteomes" id="UP001180020"/>
    </source>
</evidence>
<feature type="region of interest" description="Disordered" evidence="1">
    <location>
        <begin position="1"/>
        <end position="93"/>
    </location>
</feature>
<dbReference type="EMBL" id="JAUJYO010000002">
    <property type="protein sequence ID" value="KAK1323034.1"/>
    <property type="molecule type" value="Genomic_DNA"/>
</dbReference>
<proteinExistence type="predicted"/>
<keyword evidence="3" id="KW-1185">Reference proteome</keyword>
<name>A0AAV9FD64_ACOCL</name>
<organism evidence="2 3">
    <name type="scientific">Acorus calamus</name>
    <name type="common">Sweet flag</name>
    <dbReference type="NCBI Taxonomy" id="4465"/>
    <lineage>
        <taxon>Eukaryota</taxon>
        <taxon>Viridiplantae</taxon>
        <taxon>Streptophyta</taxon>
        <taxon>Embryophyta</taxon>
        <taxon>Tracheophyta</taxon>
        <taxon>Spermatophyta</taxon>
        <taxon>Magnoliopsida</taxon>
        <taxon>Liliopsida</taxon>
        <taxon>Acoraceae</taxon>
        <taxon>Acorus</taxon>
    </lineage>
</organism>
<sequence>MESLSQRERILLGYASPSHKNPNSPQPQQEQRKSDVDFNDVFGGPPRRSSVHETRRVLANSLDSYSLRFKGGDGEEEGLDPCRPWSSLSEKPAFGGEVVSPIRKKNLGEDFFYDIFKGGGDSVSGSPRRSDRDPFGSSPGSRVLSPSRFSTGLRKGVDSRVFDSPTRRSFHKNEDDSSDGSSIPPSPKFSFPVLQAEPQKHRTLIFLIVKALSLVSFSAMRNRPLLPKLIRMQKTCLTRIQLL</sequence>
<evidence type="ECO:0000313" key="2">
    <source>
        <dbReference type="EMBL" id="KAK1323034.1"/>
    </source>
</evidence>
<feature type="compositionally biased region" description="Polar residues" evidence="1">
    <location>
        <begin position="18"/>
        <end position="29"/>
    </location>
</feature>